<dbReference type="AlphaFoldDB" id="A0AA41X289"/>
<keyword evidence="1" id="KW-1133">Transmembrane helix</keyword>
<sequence>MNLSMPIGTSLIAGILGAIALYFAFSRMPEQFYRETNESADATGFFIMAGWLFAGLHKLYRLLLPKHHSSALRLTMLIAGLAFLSMAVGVWFLPPSFS</sequence>
<feature type="transmembrane region" description="Helical" evidence="1">
    <location>
        <begin position="71"/>
        <end position="93"/>
    </location>
</feature>
<name>A0AA41X289_9BACI</name>
<feature type="transmembrane region" description="Helical" evidence="1">
    <location>
        <begin position="45"/>
        <end position="64"/>
    </location>
</feature>
<keyword evidence="1" id="KW-0472">Membrane</keyword>
<accession>A0AA41X289</accession>
<feature type="transmembrane region" description="Helical" evidence="1">
    <location>
        <begin position="7"/>
        <end position="25"/>
    </location>
</feature>
<comment type="caution">
    <text evidence="2">The sequence shown here is derived from an EMBL/GenBank/DDBJ whole genome shotgun (WGS) entry which is preliminary data.</text>
</comment>
<keyword evidence="1" id="KW-0812">Transmembrane</keyword>
<reference evidence="2" key="1">
    <citation type="submission" date="2022-07" db="EMBL/GenBank/DDBJ databases">
        <authorList>
            <person name="Li W.-J."/>
            <person name="Deng Q.-Q."/>
        </authorList>
    </citation>
    <scope>NUCLEOTIDE SEQUENCE</scope>
    <source>
        <strain evidence="2">SYSU M60031</strain>
    </source>
</reference>
<protein>
    <submittedName>
        <fullName evidence="2">Uncharacterized protein</fullName>
    </submittedName>
</protein>
<evidence type="ECO:0000256" key="1">
    <source>
        <dbReference type="SAM" id="Phobius"/>
    </source>
</evidence>
<dbReference type="Proteomes" id="UP001156102">
    <property type="component" value="Unassembled WGS sequence"/>
</dbReference>
<organism evidence="2 3">
    <name type="scientific">Ectobacillus ponti</name>
    <dbReference type="NCBI Taxonomy" id="2961894"/>
    <lineage>
        <taxon>Bacteria</taxon>
        <taxon>Bacillati</taxon>
        <taxon>Bacillota</taxon>
        <taxon>Bacilli</taxon>
        <taxon>Bacillales</taxon>
        <taxon>Bacillaceae</taxon>
        <taxon>Ectobacillus</taxon>
    </lineage>
</organism>
<keyword evidence="3" id="KW-1185">Reference proteome</keyword>
<gene>
    <name evidence="2" type="ORF">NK662_03435</name>
</gene>
<evidence type="ECO:0000313" key="3">
    <source>
        <dbReference type="Proteomes" id="UP001156102"/>
    </source>
</evidence>
<dbReference type="EMBL" id="JANCLT010000001">
    <property type="protein sequence ID" value="MCP8967596.1"/>
    <property type="molecule type" value="Genomic_DNA"/>
</dbReference>
<evidence type="ECO:0000313" key="2">
    <source>
        <dbReference type="EMBL" id="MCP8967596.1"/>
    </source>
</evidence>
<proteinExistence type="predicted"/>
<dbReference type="RefSeq" id="WP_254757360.1">
    <property type="nucleotide sequence ID" value="NZ_JANCLT010000001.1"/>
</dbReference>